<dbReference type="GeneID" id="9808468"/>
<keyword evidence="4 6" id="KW-0472">Membrane</keyword>
<feature type="region of interest" description="Disordered" evidence="5">
    <location>
        <begin position="495"/>
        <end position="517"/>
    </location>
</feature>
<dbReference type="KEGG" id="crq:GCK72_013374"/>
<dbReference type="OMA" id="LCPVNMT"/>
<organism evidence="9">
    <name type="scientific">Caenorhabditis remanei</name>
    <name type="common">Caenorhabditis vulgaris</name>
    <dbReference type="NCBI Taxonomy" id="31234"/>
    <lineage>
        <taxon>Eukaryota</taxon>
        <taxon>Metazoa</taxon>
        <taxon>Ecdysozoa</taxon>
        <taxon>Nematoda</taxon>
        <taxon>Chromadorea</taxon>
        <taxon>Rhabditida</taxon>
        <taxon>Rhabditina</taxon>
        <taxon>Rhabditomorpha</taxon>
        <taxon>Rhabditoidea</taxon>
        <taxon>Rhabditidae</taxon>
        <taxon>Peloderinae</taxon>
        <taxon>Caenorhabditis</taxon>
    </lineage>
</organism>
<gene>
    <name evidence="8" type="ORF">CRE_25780</name>
</gene>
<accession>E3N5L9</accession>
<evidence type="ECO:0000256" key="5">
    <source>
        <dbReference type="SAM" id="MobiDB-lite"/>
    </source>
</evidence>
<dbReference type="eggNOG" id="KOG0255">
    <property type="taxonomic scope" value="Eukaryota"/>
</dbReference>
<name>E3N5L9_CAERE</name>
<feature type="transmembrane region" description="Helical" evidence="6">
    <location>
        <begin position="294"/>
        <end position="312"/>
    </location>
</feature>
<comment type="subcellular location">
    <subcellularLocation>
        <location evidence="1">Membrane</location>
        <topology evidence="1">Multi-pass membrane protein</topology>
    </subcellularLocation>
</comment>
<feature type="transmembrane region" description="Helical" evidence="6">
    <location>
        <begin position="12"/>
        <end position="31"/>
    </location>
</feature>
<keyword evidence="9" id="KW-1185">Reference proteome</keyword>
<reference evidence="8" key="1">
    <citation type="submission" date="2007-07" db="EMBL/GenBank/DDBJ databases">
        <title>PCAP assembly of the Caenorhabditis remanei genome.</title>
        <authorList>
            <consortium name="The Caenorhabditis remanei Sequencing Consortium"/>
            <person name="Wilson R.K."/>
        </authorList>
    </citation>
    <scope>NUCLEOTIDE SEQUENCE [LARGE SCALE GENOMIC DNA]</scope>
    <source>
        <strain evidence="8">PB4641</strain>
    </source>
</reference>
<dbReference type="RefSeq" id="XP_003096260.2">
    <property type="nucleotide sequence ID" value="XM_003096212.2"/>
</dbReference>
<dbReference type="InterPro" id="IPR005829">
    <property type="entry name" value="Sugar_transporter_CS"/>
</dbReference>
<dbReference type="InterPro" id="IPR005828">
    <property type="entry name" value="MFS_sugar_transport-like"/>
</dbReference>
<keyword evidence="2 6" id="KW-0812">Transmembrane</keyword>
<feature type="transmembrane region" description="Helical" evidence="6">
    <location>
        <begin position="158"/>
        <end position="180"/>
    </location>
</feature>
<feature type="domain" description="Major facilitator superfamily (MFS) profile" evidence="7">
    <location>
        <begin position="18"/>
        <end position="472"/>
    </location>
</feature>
<dbReference type="HOGENOM" id="CLU_001265_33_8_1"/>
<evidence type="ECO:0000256" key="1">
    <source>
        <dbReference type="ARBA" id="ARBA00004141"/>
    </source>
</evidence>
<protein>
    <recommendedName>
        <fullName evidence="7">Major facilitator superfamily (MFS) profile domain-containing protein</fullName>
    </recommendedName>
</protein>
<dbReference type="GO" id="GO:0016020">
    <property type="term" value="C:membrane"/>
    <property type="evidence" value="ECO:0007669"/>
    <property type="project" value="UniProtKB-SubCell"/>
</dbReference>
<dbReference type="AlphaFoldDB" id="E3N5L9"/>
<dbReference type="SUPFAM" id="SSF103473">
    <property type="entry name" value="MFS general substrate transporter"/>
    <property type="match status" value="1"/>
</dbReference>
<sequence length="670" mass="76160">MAGAWRLDIIIMVLYQITLVFSAQLLFVIFLDYMPPTYCTEDNFCYKMKSKCLTDYDHNAHNLCPVNMTGNRRDCIMDHKKLYFYSAQYQYQQDCTMPSGMQVVFNISAVTFIGVLLGNIILGILADKYGRRTVYFLSLLFGIPCLVLSALIKNVTSFYIFRLLTGIAISGTLTVGYTYAIEMISANRRLRIFAFANWPNARMIQVGLAYFTQEWARTTYTTASIACLALPVLWYLPESPIWLEQNHKYEEASRARKRIEKISGVTEDHHNSYEVVAFEKVTPKRVIMDPKLRTSFLMILFMYFYVGLAVYITDLNGADMTKNLYLGQFLAGLVLSIAQFIIGMTEPYLTGMGRRVLFLLSQLIAIICYILIVICLYLDWKGSFLYLTAYTLAYASQSICLEAAYLSLVELMPTDVRATVGSMANICMKIATILATQTQSLKYNYEPFLFFINLVVCTIGMILVFFCLEESREADMKMVGQTAVGKIFCYDEEGTPPGINAHDPSPPRDANTPEDPKMDKQLPLAIAEPVTAKPLVSKEQLRIIEKNNERNRPIVEKPKKVLEELAKIPDPVKKQLENEKASTDESLKTIEITKKSEESKENTLETKTGETNIVLPKSVKKPVEEPKDPMPESTDDWQPNSKNTKSGQKQLGKRPSLKNFSRYDNESEEE</sequence>
<dbReference type="InterPro" id="IPR036259">
    <property type="entry name" value="MFS_trans_sf"/>
</dbReference>
<dbReference type="GO" id="GO:0022857">
    <property type="term" value="F:transmembrane transporter activity"/>
    <property type="evidence" value="ECO:0007669"/>
    <property type="project" value="InterPro"/>
</dbReference>
<keyword evidence="3 6" id="KW-1133">Transmembrane helix</keyword>
<feature type="transmembrane region" description="Helical" evidence="6">
    <location>
        <begin position="103"/>
        <end position="126"/>
    </location>
</feature>
<feature type="transmembrane region" description="Helical" evidence="6">
    <location>
        <begin position="448"/>
        <end position="468"/>
    </location>
</feature>
<evidence type="ECO:0000259" key="7">
    <source>
        <dbReference type="PROSITE" id="PS50850"/>
    </source>
</evidence>
<dbReference type="Pfam" id="PF00083">
    <property type="entry name" value="Sugar_tr"/>
    <property type="match status" value="1"/>
</dbReference>
<evidence type="ECO:0000313" key="8">
    <source>
        <dbReference type="EMBL" id="EFO87255.1"/>
    </source>
</evidence>
<feature type="compositionally biased region" description="Polar residues" evidence="5">
    <location>
        <begin position="636"/>
        <end position="649"/>
    </location>
</feature>
<feature type="transmembrane region" description="Helical" evidence="6">
    <location>
        <begin position="133"/>
        <end position="152"/>
    </location>
</feature>
<feature type="compositionally biased region" description="Basic and acidic residues" evidence="5">
    <location>
        <begin position="570"/>
        <end position="608"/>
    </location>
</feature>
<dbReference type="InterPro" id="IPR020846">
    <property type="entry name" value="MFS_dom"/>
</dbReference>
<dbReference type="STRING" id="31234.E3N5L9"/>
<evidence type="ECO:0000256" key="2">
    <source>
        <dbReference type="ARBA" id="ARBA00022692"/>
    </source>
</evidence>
<dbReference type="PROSITE" id="PS50850">
    <property type="entry name" value="MFS"/>
    <property type="match status" value="1"/>
</dbReference>
<evidence type="ECO:0000256" key="4">
    <source>
        <dbReference type="ARBA" id="ARBA00023136"/>
    </source>
</evidence>
<proteinExistence type="predicted"/>
<dbReference type="Proteomes" id="UP000008281">
    <property type="component" value="Unassembled WGS sequence"/>
</dbReference>
<dbReference type="PROSITE" id="PS00216">
    <property type="entry name" value="SUGAR_TRANSPORT_1"/>
    <property type="match status" value="1"/>
</dbReference>
<dbReference type="FunCoup" id="E3N5L9">
    <property type="interactions" value="7"/>
</dbReference>
<dbReference type="InParanoid" id="E3N5L9"/>
<feature type="compositionally biased region" description="Basic and acidic residues" evidence="5">
    <location>
        <begin position="661"/>
        <end position="670"/>
    </location>
</feature>
<evidence type="ECO:0000256" key="3">
    <source>
        <dbReference type="ARBA" id="ARBA00022989"/>
    </source>
</evidence>
<evidence type="ECO:0000313" key="9">
    <source>
        <dbReference type="Proteomes" id="UP000008281"/>
    </source>
</evidence>
<dbReference type="Gene3D" id="1.20.1250.20">
    <property type="entry name" value="MFS general substrate transporter like domains"/>
    <property type="match status" value="1"/>
</dbReference>
<feature type="region of interest" description="Disordered" evidence="5">
    <location>
        <begin position="570"/>
        <end position="670"/>
    </location>
</feature>
<feature type="compositionally biased region" description="Basic and acidic residues" evidence="5">
    <location>
        <begin position="621"/>
        <end position="630"/>
    </location>
</feature>
<feature type="transmembrane region" description="Helical" evidence="6">
    <location>
        <begin position="324"/>
        <end position="344"/>
    </location>
</feature>
<dbReference type="OrthoDB" id="3936150at2759"/>
<evidence type="ECO:0000256" key="6">
    <source>
        <dbReference type="SAM" id="Phobius"/>
    </source>
</evidence>
<feature type="transmembrane region" description="Helical" evidence="6">
    <location>
        <begin position="356"/>
        <end position="378"/>
    </location>
</feature>
<dbReference type="CTD" id="9808468"/>
<dbReference type="PANTHER" id="PTHR24064">
    <property type="entry name" value="SOLUTE CARRIER FAMILY 22 MEMBER"/>
    <property type="match status" value="1"/>
</dbReference>
<dbReference type="EMBL" id="DS268533">
    <property type="protein sequence ID" value="EFO87255.1"/>
    <property type="molecule type" value="Genomic_DNA"/>
</dbReference>